<evidence type="ECO:0000256" key="1">
    <source>
        <dbReference type="ARBA" id="ARBA00004721"/>
    </source>
</evidence>
<evidence type="ECO:0000256" key="4">
    <source>
        <dbReference type="ARBA" id="ARBA00022679"/>
    </source>
</evidence>
<dbReference type="SUPFAM" id="SSF53756">
    <property type="entry name" value="UDP-Glycosyltransferase/glycogen phosphorylase"/>
    <property type="match status" value="1"/>
</dbReference>
<evidence type="ECO:0000256" key="7">
    <source>
        <dbReference type="RuleBase" id="RU362057"/>
    </source>
</evidence>
<keyword evidence="4 6" id="KW-0808">Transferase</keyword>
<keyword evidence="3 6" id="KW-0328">Glycosyltransferase</keyword>
<evidence type="ECO:0000259" key="8">
    <source>
        <dbReference type="Pfam" id="PF26168"/>
    </source>
</evidence>
<dbReference type="PROSITE" id="PS00375">
    <property type="entry name" value="UDPGT"/>
    <property type="match status" value="1"/>
</dbReference>
<dbReference type="EMBL" id="OM837169">
    <property type="protein sequence ID" value="UXM20080.1"/>
    <property type="molecule type" value="mRNA"/>
</dbReference>
<dbReference type="InterPro" id="IPR058980">
    <property type="entry name" value="Glyco_transf_N"/>
</dbReference>
<dbReference type="Pfam" id="PF00201">
    <property type="entry name" value="UDPGT"/>
    <property type="match status" value="1"/>
</dbReference>
<dbReference type="InterPro" id="IPR002213">
    <property type="entry name" value="UDP_glucos_trans"/>
</dbReference>
<sequence>MATEEASLRVMMFPWLGYGHVSPFLELAKKLSAKNFHIYFCSTPINLNSIKNRIDSFSSSIELVEFHLPSSPELPPHYHTTNGLPHHLHKTLLQAFNMSKPNFSDILNNLKPNLLIYDTYQPWVPEIASSHHIPAVNFHCTGAASSCFFYSNFKLQGKGLQFNFPAIYLRESEIRKMIASAPYDTEAAEDPIYTCVEKSLDFVLVKSCRAIEDKYINFFSQLLNKKMVTVGPLAQSGEEEEEKDSVIMEWLSQKGKSSTVFVSFGSENYLCNKKMEELAYGLELSNVNFIWVIRFPSGGEKIKIGDVLPEGYLERVKERGLVVEGWAPQAKILGHSSTGGFVSHCGWSSVTESLSYGVPVIAIPMNFDQPLNARLMVELGAGLEVLKDEDLEFDREEVARVIKEVVVEKSGEGIRCKAKELSEEIRMKEEGEMCGVVEELEKIICNKNLDE</sequence>
<dbReference type="GO" id="GO:0016138">
    <property type="term" value="P:glycoside biosynthetic process"/>
    <property type="evidence" value="ECO:0007669"/>
    <property type="project" value="UniProtKB-ARBA"/>
</dbReference>
<dbReference type="FunFam" id="3.40.50.2000:FF:000060">
    <property type="entry name" value="Glycosyltransferase"/>
    <property type="match status" value="1"/>
</dbReference>
<dbReference type="Pfam" id="PF26168">
    <property type="entry name" value="Glyco_transf_N"/>
    <property type="match status" value="1"/>
</dbReference>
<comment type="pathway">
    <text evidence="1">Secondary metabolite biosynthesis; terpenoid biosynthesis.</text>
</comment>
<dbReference type="PANTHER" id="PTHR48044">
    <property type="entry name" value="GLYCOSYLTRANSFERASE"/>
    <property type="match status" value="1"/>
</dbReference>
<evidence type="ECO:0000256" key="6">
    <source>
        <dbReference type="RuleBase" id="RU003718"/>
    </source>
</evidence>
<comment type="similarity">
    <text evidence="2 6">Belongs to the UDP-glycosyltransferase family.</text>
</comment>
<accession>A0A977R8Z8</accession>
<evidence type="ECO:0000256" key="5">
    <source>
        <dbReference type="ARBA" id="ARBA00023229"/>
    </source>
</evidence>
<keyword evidence="5" id="KW-0414">Isoprene biosynthesis</keyword>
<dbReference type="PANTHER" id="PTHR48044:SF29">
    <property type="entry name" value="GLYCOSYLTRANSFERASE"/>
    <property type="match status" value="1"/>
</dbReference>
<proteinExistence type="evidence at transcript level"/>
<evidence type="ECO:0000313" key="9">
    <source>
        <dbReference type="EMBL" id="UXM20080.1"/>
    </source>
</evidence>
<dbReference type="AlphaFoldDB" id="A0A977R8Z8"/>
<dbReference type="GO" id="GO:0008299">
    <property type="term" value="P:isoprenoid biosynthetic process"/>
    <property type="evidence" value="ECO:0007669"/>
    <property type="project" value="UniProtKB-KW"/>
</dbReference>
<dbReference type="GO" id="GO:0008194">
    <property type="term" value="F:UDP-glycosyltransferase activity"/>
    <property type="evidence" value="ECO:0007669"/>
    <property type="project" value="InterPro"/>
</dbReference>
<reference evidence="9" key="1">
    <citation type="journal article" date="2022" name="ACS Synth. Biol.">
        <title>Key Glycosyltransferase Genes of Panax notoginseng: Identification and Engineering Yeast Construction of Rare Ginsenosides.</title>
        <authorList>
            <person name="Jiang Z."/>
            <person name="Gao H."/>
            <person name="Liu R."/>
            <person name="Xia M."/>
            <person name="Lu Y."/>
            <person name="Wang J."/>
            <person name="Chen X."/>
            <person name="Zhang Y."/>
            <person name="Li D."/>
            <person name="Tong Y."/>
            <person name="Liu P."/>
            <person name="Liu Y."/>
            <person name="Luo Y."/>
            <person name="Gao J."/>
            <person name="Yin Y."/>
            <person name="Huang L."/>
            <person name="Gao W."/>
        </authorList>
    </citation>
    <scope>NUCLEOTIDE SEQUENCE</scope>
</reference>
<feature type="domain" description="Glycosyltransferase N-terminal" evidence="8">
    <location>
        <begin position="8"/>
        <end position="234"/>
    </location>
</feature>
<protein>
    <recommendedName>
        <fullName evidence="7">Glycosyltransferase</fullName>
        <ecNumber evidence="7">2.4.1.-</ecNumber>
    </recommendedName>
</protein>
<evidence type="ECO:0000256" key="2">
    <source>
        <dbReference type="ARBA" id="ARBA00009995"/>
    </source>
</evidence>
<dbReference type="InterPro" id="IPR035595">
    <property type="entry name" value="UDP_glycos_trans_CS"/>
</dbReference>
<dbReference type="EC" id="2.4.1.-" evidence="7"/>
<dbReference type="SMR" id="A0A977R8Z8"/>
<evidence type="ECO:0000256" key="3">
    <source>
        <dbReference type="ARBA" id="ARBA00022676"/>
    </source>
</evidence>
<organism evidence="9">
    <name type="scientific">Panax notoginseng</name>
    <name type="common">notoginseng</name>
    <dbReference type="NCBI Taxonomy" id="44586"/>
    <lineage>
        <taxon>Eukaryota</taxon>
        <taxon>Viridiplantae</taxon>
        <taxon>Streptophyta</taxon>
        <taxon>Embryophyta</taxon>
        <taxon>Tracheophyta</taxon>
        <taxon>Spermatophyta</taxon>
        <taxon>Magnoliopsida</taxon>
        <taxon>eudicotyledons</taxon>
        <taxon>Gunneridae</taxon>
        <taxon>Pentapetalae</taxon>
        <taxon>asterids</taxon>
        <taxon>campanulids</taxon>
        <taxon>Apiales</taxon>
        <taxon>Araliaceae</taxon>
        <taxon>Panax</taxon>
    </lineage>
</organism>
<dbReference type="Gene3D" id="3.40.50.2000">
    <property type="entry name" value="Glycogen Phosphorylase B"/>
    <property type="match status" value="2"/>
</dbReference>
<dbReference type="CDD" id="cd03784">
    <property type="entry name" value="GT1_Gtf-like"/>
    <property type="match status" value="1"/>
</dbReference>
<name>A0A977R8Z8_9APIA</name>